<proteinExistence type="predicted"/>
<dbReference type="OrthoDB" id="3007897at2759"/>
<sequence>MPRVDSRTGKTGRGKRNPKTAQRITTKWVESGGLERALNKVQSSTITTTLPNYPNQFLRHRGREQVANTLARVFPNLTLDQLKLEPKEGRLEYPTPPWDKLDPLHPPYLAIRFHDILKLPAQWALLAAWNAFNSLDVNYPKPEPQRSKASPALHLGVWETYLLLPAITAESREQGTDVIVAMDRFLSLVGQLIAPRLRNLLRRDFPQQYSRQER</sequence>
<accession>A0A0C2YB13</accession>
<gene>
    <name evidence="2" type="ORF">M413DRAFT_76297</name>
</gene>
<feature type="region of interest" description="Disordered" evidence="1">
    <location>
        <begin position="1"/>
        <end position="21"/>
    </location>
</feature>
<evidence type="ECO:0000313" key="3">
    <source>
        <dbReference type="Proteomes" id="UP000053424"/>
    </source>
</evidence>
<evidence type="ECO:0000256" key="1">
    <source>
        <dbReference type="SAM" id="MobiDB-lite"/>
    </source>
</evidence>
<dbReference type="Proteomes" id="UP000053424">
    <property type="component" value="Unassembled WGS sequence"/>
</dbReference>
<dbReference type="STRING" id="686832.A0A0C2YB13"/>
<dbReference type="AlphaFoldDB" id="A0A0C2YB13"/>
<protein>
    <submittedName>
        <fullName evidence="2">Uncharacterized protein</fullName>
    </submittedName>
</protein>
<evidence type="ECO:0000313" key="2">
    <source>
        <dbReference type="EMBL" id="KIM38192.1"/>
    </source>
</evidence>
<reference evidence="3" key="2">
    <citation type="submission" date="2015-01" db="EMBL/GenBank/DDBJ databases">
        <title>Evolutionary Origins and Diversification of the Mycorrhizal Mutualists.</title>
        <authorList>
            <consortium name="DOE Joint Genome Institute"/>
            <consortium name="Mycorrhizal Genomics Consortium"/>
            <person name="Kohler A."/>
            <person name="Kuo A."/>
            <person name="Nagy L.G."/>
            <person name="Floudas D."/>
            <person name="Copeland A."/>
            <person name="Barry K.W."/>
            <person name="Cichocki N."/>
            <person name="Veneault-Fourrey C."/>
            <person name="LaButti K."/>
            <person name="Lindquist E.A."/>
            <person name="Lipzen A."/>
            <person name="Lundell T."/>
            <person name="Morin E."/>
            <person name="Murat C."/>
            <person name="Riley R."/>
            <person name="Ohm R."/>
            <person name="Sun H."/>
            <person name="Tunlid A."/>
            <person name="Henrissat B."/>
            <person name="Grigoriev I.V."/>
            <person name="Hibbett D.S."/>
            <person name="Martin F."/>
        </authorList>
    </citation>
    <scope>NUCLEOTIDE SEQUENCE [LARGE SCALE GENOMIC DNA]</scope>
    <source>
        <strain evidence="3">h7</strain>
    </source>
</reference>
<organism evidence="2 3">
    <name type="scientific">Hebeloma cylindrosporum</name>
    <dbReference type="NCBI Taxonomy" id="76867"/>
    <lineage>
        <taxon>Eukaryota</taxon>
        <taxon>Fungi</taxon>
        <taxon>Dikarya</taxon>
        <taxon>Basidiomycota</taxon>
        <taxon>Agaricomycotina</taxon>
        <taxon>Agaricomycetes</taxon>
        <taxon>Agaricomycetidae</taxon>
        <taxon>Agaricales</taxon>
        <taxon>Agaricineae</taxon>
        <taxon>Hymenogastraceae</taxon>
        <taxon>Hebeloma</taxon>
    </lineage>
</organism>
<reference evidence="2 3" key="1">
    <citation type="submission" date="2014-04" db="EMBL/GenBank/DDBJ databases">
        <authorList>
            <consortium name="DOE Joint Genome Institute"/>
            <person name="Kuo A."/>
            <person name="Gay G."/>
            <person name="Dore J."/>
            <person name="Kohler A."/>
            <person name="Nagy L.G."/>
            <person name="Floudas D."/>
            <person name="Copeland A."/>
            <person name="Barry K.W."/>
            <person name="Cichocki N."/>
            <person name="Veneault-Fourrey C."/>
            <person name="LaButti K."/>
            <person name="Lindquist E.A."/>
            <person name="Lipzen A."/>
            <person name="Lundell T."/>
            <person name="Morin E."/>
            <person name="Murat C."/>
            <person name="Sun H."/>
            <person name="Tunlid A."/>
            <person name="Henrissat B."/>
            <person name="Grigoriev I.V."/>
            <person name="Hibbett D.S."/>
            <person name="Martin F."/>
            <person name="Nordberg H.P."/>
            <person name="Cantor M.N."/>
            <person name="Hua S.X."/>
        </authorList>
    </citation>
    <scope>NUCLEOTIDE SEQUENCE [LARGE SCALE GENOMIC DNA]</scope>
    <source>
        <strain evidence="3">h7</strain>
    </source>
</reference>
<dbReference type="EMBL" id="KN831792">
    <property type="protein sequence ID" value="KIM38192.1"/>
    <property type="molecule type" value="Genomic_DNA"/>
</dbReference>
<name>A0A0C2YB13_HEBCY</name>
<keyword evidence="3" id="KW-1185">Reference proteome</keyword>
<dbReference type="HOGENOM" id="CLU_1214951_0_0_1"/>